<dbReference type="RefSeq" id="WP_207702851.1">
    <property type="nucleotide sequence ID" value="NZ_JAFREL020000001.1"/>
</dbReference>
<feature type="domain" description="HTH marR-type" evidence="4">
    <location>
        <begin position="1"/>
        <end position="138"/>
    </location>
</feature>
<keyword evidence="6" id="KW-1185">Reference proteome</keyword>
<dbReference type="EMBL" id="JAFREL020000001">
    <property type="protein sequence ID" value="MEO1768433.1"/>
    <property type="molecule type" value="Genomic_DNA"/>
</dbReference>
<evidence type="ECO:0000256" key="2">
    <source>
        <dbReference type="ARBA" id="ARBA00023125"/>
    </source>
</evidence>
<organism evidence="5 6">
    <name type="scientific">Candidatus Enterococcus ferrettii</name>
    <dbReference type="NCBI Taxonomy" id="2815324"/>
    <lineage>
        <taxon>Bacteria</taxon>
        <taxon>Bacillati</taxon>
        <taxon>Bacillota</taxon>
        <taxon>Bacilli</taxon>
        <taxon>Lactobacillales</taxon>
        <taxon>Enterococcaceae</taxon>
        <taxon>Enterococcus</taxon>
    </lineage>
</organism>
<dbReference type="Gene3D" id="1.10.10.10">
    <property type="entry name" value="Winged helix-like DNA-binding domain superfamily/Winged helix DNA-binding domain"/>
    <property type="match status" value="1"/>
</dbReference>
<keyword evidence="1" id="KW-0805">Transcription regulation</keyword>
<dbReference type="PANTHER" id="PTHR42756">
    <property type="entry name" value="TRANSCRIPTIONAL REGULATOR, MARR"/>
    <property type="match status" value="1"/>
</dbReference>
<name>A0ABV0EL36_9ENTE</name>
<dbReference type="InterPro" id="IPR000835">
    <property type="entry name" value="HTH_MarR-typ"/>
</dbReference>
<gene>
    <name evidence="5" type="ORF">JZO67_000344</name>
</gene>
<keyword evidence="2" id="KW-0238">DNA-binding</keyword>
<evidence type="ECO:0000313" key="6">
    <source>
        <dbReference type="Proteomes" id="UP000664357"/>
    </source>
</evidence>
<accession>A0ABV0EL36</accession>
<reference evidence="5 6" key="1">
    <citation type="submission" date="2021-03" db="EMBL/GenBank/DDBJ databases">
        <authorList>
            <person name="Gilmore M.S."/>
            <person name="Schwartzman J."/>
            <person name="Van Tyne D."/>
            <person name="Martin M."/>
            <person name="Earl A.M."/>
            <person name="Manson A.L."/>
            <person name="Straub T."/>
            <person name="Salamzade R."/>
            <person name="Saavedra J."/>
            <person name="Lebreton F."/>
            <person name="Prichula J."/>
            <person name="Schaufler K."/>
            <person name="Gaca A."/>
            <person name="Sgardioli B."/>
            <person name="Wagenaar J."/>
            <person name="Strong T."/>
        </authorList>
    </citation>
    <scope>NUCLEOTIDE SEQUENCE [LARGE SCALE GENOMIC DNA]</scope>
    <source>
        <strain evidence="5 6">665A</strain>
    </source>
</reference>
<dbReference type="SUPFAM" id="SSF46785">
    <property type="entry name" value="Winged helix' DNA-binding domain"/>
    <property type="match status" value="1"/>
</dbReference>
<keyword evidence="3" id="KW-0804">Transcription</keyword>
<sequence length="147" mass="17171">MVQSLGRLISILYRKNQGYLNDALAPHDLTASEQAVLMYLYKHNEISQEEIAHYLQLDKASITRTLQSLINKEFVTKKKDTLDKRCNVVSITIKGEAIKQTIVEKLQDWNQFLLEDFDEEQQQFIYDSLLEIVEKVEKHEGEKNGRK</sequence>
<evidence type="ECO:0000256" key="3">
    <source>
        <dbReference type="ARBA" id="ARBA00023163"/>
    </source>
</evidence>
<dbReference type="InterPro" id="IPR036388">
    <property type="entry name" value="WH-like_DNA-bd_sf"/>
</dbReference>
<dbReference type="Pfam" id="PF01047">
    <property type="entry name" value="MarR"/>
    <property type="match status" value="1"/>
</dbReference>
<proteinExistence type="predicted"/>
<dbReference type="PROSITE" id="PS01117">
    <property type="entry name" value="HTH_MARR_1"/>
    <property type="match status" value="1"/>
</dbReference>
<protein>
    <recommendedName>
        <fullName evidence="4">HTH marR-type domain-containing protein</fullName>
    </recommendedName>
</protein>
<dbReference type="PRINTS" id="PR00598">
    <property type="entry name" value="HTHMARR"/>
</dbReference>
<dbReference type="Proteomes" id="UP000664357">
    <property type="component" value="Unassembled WGS sequence"/>
</dbReference>
<reference evidence="5 6" key="2">
    <citation type="submission" date="2024-02" db="EMBL/GenBank/DDBJ databases">
        <title>The Genome Sequence of Enterococcus sp. DIV0159.</title>
        <authorList>
            <person name="Earl A."/>
            <person name="Manson A."/>
            <person name="Gilmore M."/>
            <person name="Sanders J."/>
            <person name="Shea T."/>
            <person name="Howe W."/>
            <person name="Livny J."/>
            <person name="Cuomo C."/>
            <person name="Neafsey D."/>
            <person name="Birren B."/>
        </authorList>
    </citation>
    <scope>NUCLEOTIDE SEQUENCE [LARGE SCALE GENOMIC DNA]</scope>
    <source>
        <strain evidence="5 6">665A</strain>
    </source>
</reference>
<dbReference type="InterPro" id="IPR036390">
    <property type="entry name" value="WH_DNA-bd_sf"/>
</dbReference>
<comment type="caution">
    <text evidence="5">The sequence shown here is derived from an EMBL/GenBank/DDBJ whole genome shotgun (WGS) entry which is preliminary data.</text>
</comment>
<evidence type="ECO:0000259" key="4">
    <source>
        <dbReference type="PROSITE" id="PS50995"/>
    </source>
</evidence>
<dbReference type="InterPro" id="IPR023187">
    <property type="entry name" value="Tscrpt_reg_MarR-type_CS"/>
</dbReference>
<dbReference type="SMART" id="SM00347">
    <property type="entry name" value="HTH_MARR"/>
    <property type="match status" value="1"/>
</dbReference>
<evidence type="ECO:0000256" key="1">
    <source>
        <dbReference type="ARBA" id="ARBA00023015"/>
    </source>
</evidence>
<dbReference type="PANTHER" id="PTHR42756:SF1">
    <property type="entry name" value="TRANSCRIPTIONAL REPRESSOR OF EMRAB OPERON"/>
    <property type="match status" value="1"/>
</dbReference>
<dbReference type="PROSITE" id="PS50995">
    <property type="entry name" value="HTH_MARR_2"/>
    <property type="match status" value="1"/>
</dbReference>
<evidence type="ECO:0000313" key="5">
    <source>
        <dbReference type="EMBL" id="MEO1768433.1"/>
    </source>
</evidence>